<dbReference type="PANTHER" id="PTHR32432:SF3">
    <property type="entry name" value="ETHANOLAMINE UTILIZATION PROTEIN EUTJ"/>
    <property type="match status" value="1"/>
</dbReference>
<dbReference type="PIRSF" id="PIRSF019169">
    <property type="entry name" value="PilM"/>
    <property type="match status" value="1"/>
</dbReference>
<sequence length="348" mass="37961">MRAISILALSNDAIRAAVIADPYSAHPTIKHFQVFPLPNGTVVDGEVVDETTVKGLLETLVKRFKYPREDTALLYSSRRMVFREADFPYMALDDLRATLPFQAKSMIPLPAEESVLDFVPLSLEEGDQGQQLHGLIVATLRAGLEKTARVIEDAGFVVTSVDAAPFALSRLFGDPNQEKIEAVVNVGSNSTDVIVLDHGKPAYLRVVPSGTDDLTDAVANALNISFEDAEQIKQRLGLQNVVGDERLEKAEEVIRETAAQLIVGIRNTLNYYSTDHEGSTIEGIILTGVGSQLEGFPSVLASSTGKVVRIGDPFEKFKLTKEVRKQDIMMHATDMAAMLGLVIGKRAR</sequence>
<dbReference type="AlphaFoldDB" id="A0A087BHZ7"/>
<comment type="caution">
    <text evidence="1">The sequence shown here is derived from an EMBL/GenBank/DDBJ whole genome shotgun (WGS) entry which is preliminary data.</text>
</comment>
<dbReference type="InterPro" id="IPR005883">
    <property type="entry name" value="PilM"/>
</dbReference>
<proteinExistence type="predicted"/>
<dbReference type="InterPro" id="IPR050696">
    <property type="entry name" value="FtsA/MreB"/>
</dbReference>
<gene>
    <name evidence="1" type="ORF">BMERY_0055</name>
</gene>
<dbReference type="EMBL" id="JGZC01000005">
    <property type="protein sequence ID" value="KFI70647.1"/>
    <property type="molecule type" value="Genomic_DNA"/>
</dbReference>
<dbReference type="Gene3D" id="3.30.420.40">
    <property type="match status" value="2"/>
</dbReference>
<dbReference type="PANTHER" id="PTHR32432">
    <property type="entry name" value="CELL DIVISION PROTEIN FTSA-RELATED"/>
    <property type="match status" value="1"/>
</dbReference>
<dbReference type="RefSeq" id="WP_033523599.1">
    <property type="nucleotide sequence ID" value="NZ_CAMJII010000003.1"/>
</dbReference>
<name>A0A087BHZ7_9BIFI</name>
<dbReference type="InterPro" id="IPR043129">
    <property type="entry name" value="ATPase_NBD"/>
</dbReference>
<accession>A0A087BHZ7</accession>
<keyword evidence="2" id="KW-1185">Reference proteome</keyword>
<dbReference type="STRING" id="78345.BMERY_0055"/>
<dbReference type="NCBIfam" id="TIGR01175">
    <property type="entry name" value="pilM"/>
    <property type="match status" value="1"/>
</dbReference>
<dbReference type="Proteomes" id="UP000029060">
    <property type="component" value="Unassembled WGS sequence"/>
</dbReference>
<dbReference type="eggNOG" id="COG4972">
    <property type="taxonomic scope" value="Bacteria"/>
</dbReference>
<evidence type="ECO:0000313" key="1">
    <source>
        <dbReference type="EMBL" id="KFI70647.1"/>
    </source>
</evidence>
<dbReference type="SUPFAM" id="SSF53067">
    <property type="entry name" value="Actin-like ATPase domain"/>
    <property type="match status" value="2"/>
</dbReference>
<evidence type="ECO:0000313" key="2">
    <source>
        <dbReference type="Proteomes" id="UP000029060"/>
    </source>
</evidence>
<protein>
    <submittedName>
        <fullName evidence="1">Type IV pilus assembly protein PilM</fullName>
    </submittedName>
</protein>
<reference evidence="1 2" key="1">
    <citation type="submission" date="2014-03" db="EMBL/GenBank/DDBJ databases">
        <title>Genomics of Bifidobacteria.</title>
        <authorList>
            <person name="Ventura M."/>
            <person name="Milani C."/>
            <person name="Lugli G.A."/>
        </authorList>
    </citation>
    <scope>NUCLEOTIDE SEQUENCE [LARGE SCALE GENOMIC DNA]</scope>
    <source>
        <strain evidence="1 2">LMG 11341</strain>
    </source>
</reference>
<dbReference type="Gene3D" id="3.30.1490.300">
    <property type="match status" value="1"/>
</dbReference>
<dbReference type="OrthoDB" id="1926201at2"/>
<dbReference type="Pfam" id="PF11104">
    <property type="entry name" value="PilM_2"/>
    <property type="match status" value="1"/>
</dbReference>
<dbReference type="CDD" id="cd24049">
    <property type="entry name" value="ASKHA_NBD_PilM"/>
    <property type="match status" value="1"/>
</dbReference>
<organism evidence="1 2">
    <name type="scientific">Bifidobacterium merycicum</name>
    <dbReference type="NCBI Taxonomy" id="78345"/>
    <lineage>
        <taxon>Bacteria</taxon>
        <taxon>Bacillati</taxon>
        <taxon>Actinomycetota</taxon>
        <taxon>Actinomycetes</taxon>
        <taxon>Bifidobacteriales</taxon>
        <taxon>Bifidobacteriaceae</taxon>
        <taxon>Bifidobacterium</taxon>
    </lineage>
</organism>